<reference evidence="11" key="1">
    <citation type="submission" date="2025-08" db="UniProtKB">
        <authorList>
            <consortium name="RefSeq"/>
        </authorList>
    </citation>
    <scope>IDENTIFICATION</scope>
    <source>
        <strain evidence="11">OHB3-1</strain>
    </source>
</reference>
<keyword evidence="7" id="KW-0326">Glycosidase</keyword>
<evidence type="ECO:0000256" key="3">
    <source>
        <dbReference type="ARBA" id="ARBA00005641"/>
    </source>
</evidence>
<comment type="subcellular location">
    <subcellularLocation>
        <location evidence="2">Secreted</location>
    </subcellularLocation>
</comment>
<comment type="similarity">
    <text evidence="3">Belongs to the glycosyl hydrolase 5 (cellulase A) family.</text>
</comment>
<dbReference type="GeneID" id="111012125"/>
<evidence type="ECO:0000256" key="1">
    <source>
        <dbReference type="ARBA" id="ARBA00001678"/>
    </source>
</evidence>
<dbReference type="Pfam" id="PF26410">
    <property type="entry name" value="GH5_mannosidase"/>
    <property type="match status" value="1"/>
</dbReference>
<dbReference type="AlphaFoldDB" id="A0A6J1CJZ9"/>
<dbReference type="SUPFAM" id="SSF51445">
    <property type="entry name" value="(Trans)glycosidases"/>
    <property type="match status" value="1"/>
</dbReference>
<feature type="domain" description="Glycoside hydrolase family 5" evidence="9">
    <location>
        <begin position="35"/>
        <end position="369"/>
    </location>
</feature>
<organism evidence="10 11">
    <name type="scientific">Momordica charantia</name>
    <name type="common">Bitter gourd</name>
    <name type="synonym">Balsam pear</name>
    <dbReference type="NCBI Taxonomy" id="3673"/>
    <lineage>
        <taxon>Eukaryota</taxon>
        <taxon>Viridiplantae</taxon>
        <taxon>Streptophyta</taxon>
        <taxon>Embryophyta</taxon>
        <taxon>Tracheophyta</taxon>
        <taxon>Spermatophyta</taxon>
        <taxon>Magnoliopsida</taxon>
        <taxon>eudicotyledons</taxon>
        <taxon>Gunneridae</taxon>
        <taxon>Pentapetalae</taxon>
        <taxon>rosids</taxon>
        <taxon>fabids</taxon>
        <taxon>Cucurbitales</taxon>
        <taxon>Cucurbitaceae</taxon>
        <taxon>Momordiceae</taxon>
        <taxon>Momordica</taxon>
    </lineage>
</organism>
<accession>A0A6J1CJZ9</accession>
<dbReference type="Gene3D" id="3.20.20.80">
    <property type="entry name" value="Glycosidases"/>
    <property type="match status" value="1"/>
</dbReference>
<dbReference type="Proteomes" id="UP000504603">
    <property type="component" value="Unplaced"/>
</dbReference>
<evidence type="ECO:0000313" key="11">
    <source>
        <dbReference type="RefSeq" id="XP_022141864.1"/>
    </source>
</evidence>
<sequence length="418" mass="47717">MGLFSKRICSFLFGAVVVVSLFVSSEAEICPYLGFIKTRNCQFVLNGRPFLFNGFNSYWMMSVGADPKERGKISSVFCDAASVGLTIGRTWAFSDGGKNALQTSPGVYDEKVFQSLDFVISEARKYGIRLILSLTNNWKDYGGKHQYVQWAQKTTSAANISDDDFFTNKVVKGFYKDHVKKILTRNNTILDIPYKDDVTIMAWELMNEPRSTSNSTKIINEWVQEMATYVKSIDSNHLLTVGVEGFYGTEDRMQCNPNCEQVGTDFIANHQIKEIDFSTIHAYPDAWLQNDCYYNQMSFMQDWMVNHWMDSMNYLNKPMVFAEFGMSTKNCSCDYEKIQLTNSFLSATYSYIYNLAQRGGPMSGGLVWQLMAEGMDSYDDGHSIVLSRDCSTANIIAQQSYRMSWLCQFSLNKKKLRH</sequence>
<dbReference type="OrthoDB" id="406631at2759"/>
<dbReference type="KEGG" id="mcha:111012125"/>
<evidence type="ECO:0000259" key="9">
    <source>
        <dbReference type="Pfam" id="PF26410"/>
    </source>
</evidence>
<protein>
    <recommendedName>
        <fullName evidence="4">mannan endo-1,4-beta-mannosidase</fullName>
        <ecNumber evidence="4">3.2.1.78</ecNumber>
    </recommendedName>
</protein>
<evidence type="ECO:0000256" key="8">
    <source>
        <dbReference type="SAM" id="SignalP"/>
    </source>
</evidence>
<dbReference type="RefSeq" id="XP_022141864.1">
    <property type="nucleotide sequence ID" value="XM_022286172.1"/>
</dbReference>
<dbReference type="EC" id="3.2.1.78" evidence="4"/>
<evidence type="ECO:0000256" key="6">
    <source>
        <dbReference type="ARBA" id="ARBA00022801"/>
    </source>
</evidence>
<proteinExistence type="inferred from homology"/>
<dbReference type="InterPro" id="IPR001547">
    <property type="entry name" value="Glyco_hydro_5"/>
</dbReference>
<gene>
    <name evidence="11" type="primary">LOC111012125</name>
</gene>
<keyword evidence="6" id="KW-0378">Hydrolase</keyword>
<dbReference type="GO" id="GO:0016985">
    <property type="term" value="F:mannan endo-1,4-beta-mannosidase activity"/>
    <property type="evidence" value="ECO:0007669"/>
    <property type="project" value="UniProtKB-EC"/>
</dbReference>
<evidence type="ECO:0000256" key="2">
    <source>
        <dbReference type="ARBA" id="ARBA00004613"/>
    </source>
</evidence>
<dbReference type="InterPro" id="IPR017853">
    <property type="entry name" value="GH"/>
</dbReference>
<feature type="chain" id="PRO_5027044906" description="mannan endo-1,4-beta-mannosidase" evidence="8">
    <location>
        <begin position="28"/>
        <end position="418"/>
    </location>
</feature>
<dbReference type="InterPro" id="IPR045053">
    <property type="entry name" value="MAN-like"/>
</dbReference>
<dbReference type="PANTHER" id="PTHR31451:SF59">
    <property type="entry name" value="MANNAN ENDO-1,4-BETA-MANNOSIDASE"/>
    <property type="match status" value="1"/>
</dbReference>
<dbReference type="FunFam" id="3.20.20.80:FF:000012">
    <property type="entry name" value="Mannan endo-1,4-beta-mannosidase 6"/>
    <property type="match status" value="1"/>
</dbReference>
<evidence type="ECO:0000256" key="5">
    <source>
        <dbReference type="ARBA" id="ARBA00022525"/>
    </source>
</evidence>
<comment type="catalytic activity">
    <reaction evidence="1">
        <text>Random hydrolysis of (1-&gt;4)-beta-D-mannosidic linkages in mannans, galactomannans and glucomannans.</text>
        <dbReference type="EC" id="3.2.1.78"/>
    </reaction>
</comment>
<evidence type="ECO:0000256" key="7">
    <source>
        <dbReference type="ARBA" id="ARBA00023295"/>
    </source>
</evidence>
<evidence type="ECO:0000256" key="4">
    <source>
        <dbReference type="ARBA" id="ARBA00012706"/>
    </source>
</evidence>
<keyword evidence="5" id="KW-0964">Secreted</keyword>
<feature type="signal peptide" evidence="8">
    <location>
        <begin position="1"/>
        <end position="27"/>
    </location>
</feature>
<dbReference type="PANTHER" id="PTHR31451">
    <property type="match status" value="1"/>
</dbReference>
<dbReference type="GO" id="GO:0005576">
    <property type="term" value="C:extracellular region"/>
    <property type="evidence" value="ECO:0007669"/>
    <property type="project" value="UniProtKB-SubCell"/>
</dbReference>
<evidence type="ECO:0000313" key="10">
    <source>
        <dbReference type="Proteomes" id="UP000504603"/>
    </source>
</evidence>
<keyword evidence="8" id="KW-0732">Signal</keyword>
<dbReference type="GO" id="GO:0000272">
    <property type="term" value="P:polysaccharide catabolic process"/>
    <property type="evidence" value="ECO:0007669"/>
    <property type="project" value="InterPro"/>
</dbReference>
<keyword evidence="10" id="KW-1185">Reference proteome</keyword>
<name>A0A6J1CJZ9_MOMCH</name>